<gene>
    <name evidence="1" type="ORF">K491DRAFT_773538</name>
</gene>
<dbReference type="Proteomes" id="UP000799324">
    <property type="component" value="Unassembled WGS sequence"/>
</dbReference>
<evidence type="ECO:0008006" key="3">
    <source>
        <dbReference type="Google" id="ProtNLM"/>
    </source>
</evidence>
<sequence>MSRPHPALEIHEILDAILSEVEPATLVASCSRVNQAWRAVYLSRKIQHRVFLGPAPTSSPRKASPNYKPYCVLNPILDKAFPGWFTPRPDHPMLFNDFTDFTPLKWNKAPETWKREQASWRRMQITQPATTTVQFYEIIEENKDIQRYPSMVGVFRCPQGLLMGDLYDYALSLAARRLRFRLLFNSRGHPPSRSTILLLESHDFDRDSSIAYRPEFFDKYQSLGHASNLAPNMYALYVKGDEDEDFDEWELEAYEDSEAELEENHAFEEPT</sequence>
<evidence type="ECO:0000313" key="1">
    <source>
        <dbReference type="EMBL" id="KAF2661966.1"/>
    </source>
</evidence>
<dbReference type="EMBL" id="MU004291">
    <property type="protein sequence ID" value="KAF2661966.1"/>
    <property type="molecule type" value="Genomic_DNA"/>
</dbReference>
<accession>A0A6A6TRA1</accession>
<organism evidence="1 2">
    <name type="scientific">Lophiostoma macrostomum CBS 122681</name>
    <dbReference type="NCBI Taxonomy" id="1314788"/>
    <lineage>
        <taxon>Eukaryota</taxon>
        <taxon>Fungi</taxon>
        <taxon>Dikarya</taxon>
        <taxon>Ascomycota</taxon>
        <taxon>Pezizomycotina</taxon>
        <taxon>Dothideomycetes</taxon>
        <taxon>Pleosporomycetidae</taxon>
        <taxon>Pleosporales</taxon>
        <taxon>Lophiostomataceae</taxon>
        <taxon>Lophiostoma</taxon>
    </lineage>
</organism>
<dbReference type="OrthoDB" id="3800738at2759"/>
<dbReference type="AlphaFoldDB" id="A0A6A6TRA1"/>
<keyword evidence="2" id="KW-1185">Reference proteome</keyword>
<protein>
    <recommendedName>
        <fullName evidence="3">F-box domain-containing protein</fullName>
    </recommendedName>
</protein>
<name>A0A6A6TRA1_9PLEO</name>
<proteinExistence type="predicted"/>
<reference evidence="1" key="1">
    <citation type="journal article" date="2020" name="Stud. Mycol.">
        <title>101 Dothideomycetes genomes: a test case for predicting lifestyles and emergence of pathogens.</title>
        <authorList>
            <person name="Haridas S."/>
            <person name="Albert R."/>
            <person name="Binder M."/>
            <person name="Bloem J."/>
            <person name="Labutti K."/>
            <person name="Salamov A."/>
            <person name="Andreopoulos B."/>
            <person name="Baker S."/>
            <person name="Barry K."/>
            <person name="Bills G."/>
            <person name="Bluhm B."/>
            <person name="Cannon C."/>
            <person name="Castanera R."/>
            <person name="Culley D."/>
            <person name="Daum C."/>
            <person name="Ezra D."/>
            <person name="Gonzalez J."/>
            <person name="Henrissat B."/>
            <person name="Kuo A."/>
            <person name="Liang C."/>
            <person name="Lipzen A."/>
            <person name="Lutzoni F."/>
            <person name="Magnuson J."/>
            <person name="Mondo S."/>
            <person name="Nolan M."/>
            <person name="Ohm R."/>
            <person name="Pangilinan J."/>
            <person name="Park H.-J."/>
            <person name="Ramirez L."/>
            <person name="Alfaro M."/>
            <person name="Sun H."/>
            <person name="Tritt A."/>
            <person name="Yoshinaga Y."/>
            <person name="Zwiers L.-H."/>
            <person name="Turgeon B."/>
            <person name="Goodwin S."/>
            <person name="Spatafora J."/>
            <person name="Crous P."/>
            <person name="Grigoriev I."/>
        </authorList>
    </citation>
    <scope>NUCLEOTIDE SEQUENCE</scope>
    <source>
        <strain evidence="1">CBS 122681</strain>
    </source>
</reference>
<evidence type="ECO:0000313" key="2">
    <source>
        <dbReference type="Proteomes" id="UP000799324"/>
    </source>
</evidence>